<dbReference type="PANTHER" id="PTHR14911:SF13">
    <property type="entry name" value="TRNA (GUANINE(6)-N2)-METHYLTRANSFERASE THUMP3"/>
    <property type="match status" value="1"/>
</dbReference>
<evidence type="ECO:0000259" key="2">
    <source>
        <dbReference type="Pfam" id="PF01170"/>
    </source>
</evidence>
<dbReference type="InterPro" id="IPR029063">
    <property type="entry name" value="SAM-dependent_MTases_sf"/>
</dbReference>
<dbReference type="GO" id="GO:0030488">
    <property type="term" value="P:tRNA methylation"/>
    <property type="evidence" value="ECO:0007669"/>
    <property type="project" value="TreeGrafter"/>
</dbReference>
<feature type="region of interest" description="Disordered" evidence="1">
    <location>
        <begin position="128"/>
        <end position="150"/>
    </location>
</feature>
<dbReference type="EMBL" id="MFJG01000018">
    <property type="protein sequence ID" value="OGG07080.1"/>
    <property type="molecule type" value="Genomic_DNA"/>
</dbReference>
<evidence type="ECO:0000313" key="4">
    <source>
        <dbReference type="Proteomes" id="UP000178681"/>
    </source>
</evidence>
<comment type="caution">
    <text evidence="3">The sequence shown here is derived from an EMBL/GenBank/DDBJ whole genome shotgun (WGS) entry which is preliminary data.</text>
</comment>
<dbReference type="PANTHER" id="PTHR14911">
    <property type="entry name" value="THUMP DOMAIN-CONTAINING"/>
    <property type="match status" value="1"/>
</dbReference>
<dbReference type="SUPFAM" id="SSF53335">
    <property type="entry name" value="S-adenosyl-L-methionine-dependent methyltransferases"/>
    <property type="match status" value="1"/>
</dbReference>
<dbReference type="Pfam" id="PF01170">
    <property type="entry name" value="UPF0020"/>
    <property type="match status" value="1"/>
</dbReference>
<dbReference type="AlphaFoldDB" id="A0A1F5Z3Q1"/>
<dbReference type="Proteomes" id="UP000178681">
    <property type="component" value="Unassembled WGS sequence"/>
</dbReference>
<sequence length="462" mass="51821">MRYAFILGRVYTLSVAELAAILEKPDKLLGLTGQPVKILDASEEVLIIETEEKLNVEKLQKRLGGVVKILEVLDFIKKREQDSVNFALKHYFRPSVLKKQFLKDYKGKMQFGLSIYLLDMALAKRPPAFDNHQGSKTRDPASARRSETGGGFAMNIFGEPKRLGMMIKKAMVDSGASIRLVLPEFNSLSLASVVVTKNLLLQKGAEICILAASTHIYTAKTLTVQDFEDYGRRDYQRPVRDEKQGMIPPKVAQIMLNLSGAKHGETVLDPFCGIGTIVQEGLLVDLRMVGSDINKAAIHGSEQNLEWFRNRYKIAPGKYGAEVCDATKVANLIEKSQRKIAAIVTEGTLGPLYGSFPKSTEIAENFKELTKLYSKSFTEFAKFLPKGGRVVLCVPAYRKNRESYEKLPSLDFIKLLGYNFVDIVPAVLAKKLKFLKLTERNTAIYDRKDQIVAREIVIFEKQ</sequence>
<accession>A0A1F5Z3Q1</accession>
<gene>
    <name evidence="3" type="ORF">A2872_00140</name>
</gene>
<dbReference type="GO" id="GO:0016423">
    <property type="term" value="F:tRNA (guanine) methyltransferase activity"/>
    <property type="evidence" value="ECO:0007669"/>
    <property type="project" value="TreeGrafter"/>
</dbReference>
<feature type="domain" description="Ribosomal RNA large subunit methyltransferase K/L-like methyltransferase" evidence="2">
    <location>
        <begin position="241"/>
        <end position="399"/>
    </location>
</feature>
<organism evidence="3 4">
    <name type="scientific">Candidatus Gottesmanbacteria bacterium RIFCSPHIGHO2_01_FULL_42_12</name>
    <dbReference type="NCBI Taxonomy" id="1798377"/>
    <lineage>
        <taxon>Bacteria</taxon>
        <taxon>Candidatus Gottesmaniibacteriota</taxon>
    </lineage>
</organism>
<protein>
    <recommendedName>
        <fullName evidence="2">Ribosomal RNA large subunit methyltransferase K/L-like methyltransferase domain-containing protein</fullName>
    </recommendedName>
</protein>
<evidence type="ECO:0000313" key="3">
    <source>
        <dbReference type="EMBL" id="OGG07080.1"/>
    </source>
</evidence>
<name>A0A1F5Z3Q1_9BACT</name>
<dbReference type="Gene3D" id="3.40.50.150">
    <property type="entry name" value="Vaccinia Virus protein VP39"/>
    <property type="match status" value="1"/>
</dbReference>
<evidence type="ECO:0000256" key="1">
    <source>
        <dbReference type="SAM" id="MobiDB-lite"/>
    </source>
</evidence>
<dbReference type="InterPro" id="IPR000241">
    <property type="entry name" value="RlmKL-like_Mtase"/>
</dbReference>
<proteinExistence type="predicted"/>
<feature type="compositionally biased region" description="Basic and acidic residues" evidence="1">
    <location>
        <begin position="136"/>
        <end position="147"/>
    </location>
</feature>
<reference evidence="3 4" key="1">
    <citation type="journal article" date="2016" name="Nat. Commun.">
        <title>Thousands of microbial genomes shed light on interconnected biogeochemical processes in an aquifer system.</title>
        <authorList>
            <person name="Anantharaman K."/>
            <person name="Brown C.T."/>
            <person name="Hug L.A."/>
            <person name="Sharon I."/>
            <person name="Castelle C.J."/>
            <person name="Probst A.J."/>
            <person name="Thomas B.C."/>
            <person name="Singh A."/>
            <person name="Wilkins M.J."/>
            <person name="Karaoz U."/>
            <person name="Brodie E.L."/>
            <person name="Williams K.H."/>
            <person name="Hubbard S.S."/>
            <person name="Banfield J.F."/>
        </authorList>
    </citation>
    <scope>NUCLEOTIDE SEQUENCE [LARGE SCALE GENOMIC DNA]</scope>
</reference>
<dbReference type="STRING" id="1798377.A2872_00140"/>